<dbReference type="InterPro" id="IPR058058">
    <property type="entry name" value="CBU_0592-like"/>
</dbReference>
<organism evidence="3 4">
    <name type="scientific">Undibacterium fentianense</name>
    <dbReference type="NCBI Taxonomy" id="2828728"/>
    <lineage>
        <taxon>Bacteria</taxon>
        <taxon>Pseudomonadati</taxon>
        <taxon>Pseudomonadota</taxon>
        <taxon>Betaproteobacteria</taxon>
        <taxon>Burkholderiales</taxon>
        <taxon>Oxalobacteraceae</taxon>
        <taxon>Undibacterium</taxon>
    </lineage>
</organism>
<feature type="transmembrane region" description="Helical" evidence="1">
    <location>
        <begin position="71"/>
        <end position="89"/>
    </location>
</feature>
<keyword evidence="4" id="KW-1185">Reference proteome</keyword>
<dbReference type="AlphaFoldDB" id="A0A941IES8"/>
<comment type="caution">
    <text evidence="3">The sequence shown here is derived from an EMBL/GenBank/DDBJ whole genome shotgun (WGS) entry which is preliminary data.</text>
</comment>
<evidence type="ECO:0000313" key="4">
    <source>
        <dbReference type="Proteomes" id="UP000678545"/>
    </source>
</evidence>
<reference evidence="3" key="1">
    <citation type="submission" date="2021-04" db="EMBL/GenBank/DDBJ databases">
        <title>novel species isolated from subtropical streams in China.</title>
        <authorList>
            <person name="Lu H."/>
        </authorList>
    </citation>
    <scope>NUCLEOTIDE SEQUENCE</scope>
    <source>
        <strain evidence="3">FT137W</strain>
    </source>
</reference>
<name>A0A941IES8_9BURK</name>
<gene>
    <name evidence="3" type="ORF">KDM90_15615</name>
</gene>
<proteinExistence type="predicted"/>
<dbReference type="EMBL" id="JAGSPJ010000007">
    <property type="protein sequence ID" value="MBR7801438.1"/>
    <property type="molecule type" value="Genomic_DNA"/>
</dbReference>
<feature type="transmembrane region" description="Helical" evidence="1">
    <location>
        <begin position="20"/>
        <end position="37"/>
    </location>
</feature>
<feature type="domain" description="CBU-0592-like" evidence="2">
    <location>
        <begin position="22"/>
        <end position="90"/>
    </location>
</feature>
<dbReference type="Proteomes" id="UP000678545">
    <property type="component" value="Unassembled WGS sequence"/>
</dbReference>
<accession>A0A941IES8</accession>
<feature type="transmembrane region" description="Helical" evidence="1">
    <location>
        <begin position="43"/>
        <end position="64"/>
    </location>
</feature>
<dbReference type="Pfam" id="PF26604">
    <property type="entry name" value="CBU_0592"/>
    <property type="match status" value="1"/>
</dbReference>
<evidence type="ECO:0000313" key="3">
    <source>
        <dbReference type="EMBL" id="MBR7801438.1"/>
    </source>
</evidence>
<keyword evidence="1" id="KW-0472">Membrane</keyword>
<protein>
    <recommendedName>
        <fullName evidence="2">CBU-0592-like domain-containing protein</fullName>
    </recommendedName>
</protein>
<dbReference type="RefSeq" id="WP_212676570.1">
    <property type="nucleotide sequence ID" value="NZ_JAGSPJ010000007.1"/>
</dbReference>
<evidence type="ECO:0000259" key="2">
    <source>
        <dbReference type="Pfam" id="PF26604"/>
    </source>
</evidence>
<evidence type="ECO:0000256" key="1">
    <source>
        <dbReference type="SAM" id="Phobius"/>
    </source>
</evidence>
<keyword evidence="1" id="KW-0812">Transmembrane</keyword>
<sequence length="92" mass="10409">MQVRPMKIRQLSSQIAHHYLNSLGWGGGIVCLIAYGLNTQELIASTSLTFLLMNVFGCCCLIYYTYKKEAFANTFLNGVYLFMTVLALIKQF</sequence>
<keyword evidence="1" id="KW-1133">Transmembrane helix</keyword>